<gene>
    <name evidence="4" type="ORF">Vafri_3711</name>
</gene>
<feature type="region of interest" description="Disordered" evidence="2">
    <location>
        <begin position="466"/>
        <end position="613"/>
    </location>
</feature>
<dbReference type="Pfam" id="PF04564">
    <property type="entry name" value="U-box"/>
    <property type="match status" value="1"/>
</dbReference>
<proteinExistence type="predicted"/>
<dbReference type="InterPro" id="IPR052608">
    <property type="entry name" value="U-box_domain_protein"/>
</dbReference>
<dbReference type="AlphaFoldDB" id="A0A8J4EWN7"/>
<dbReference type="PROSITE" id="PS51698">
    <property type="entry name" value="U_BOX"/>
    <property type="match status" value="1"/>
</dbReference>
<keyword evidence="5" id="KW-1185">Reference proteome</keyword>
<feature type="region of interest" description="Disordered" evidence="2">
    <location>
        <begin position="349"/>
        <end position="423"/>
    </location>
</feature>
<keyword evidence="1" id="KW-0175">Coiled coil</keyword>
<dbReference type="InterPro" id="IPR036537">
    <property type="entry name" value="Adaptor_Cbl_N_dom_sf"/>
</dbReference>
<dbReference type="Proteomes" id="UP000747399">
    <property type="component" value="Unassembled WGS sequence"/>
</dbReference>
<dbReference type="SUPFAM" id="SSF57850">
    <property type="entry name" value="RING/U-box"/>
    <property type="match status" value="1"/>
</dbReference>
<evidence type="ECO:0000313" key="5">
    <source>
        <dbReference type="Proteomes" id="UP000747399"/>
    </source>
</evidence>
<protein>
    <recommendedName>
        <fullName evidence="3">U-box domain-containing protein</fullName>
    </recommendedName>
</protein>
<feature type="compositionally biased region" description="Basic and acidic residues" evidence="2">
    <location>
        <begin position="373"/>
        <end position="384"/>
    </location>
</feature>
<feature type="coiled-coil region" evidence="1">
    <location>
        <begin position="148"/>
        <end position="175"/>
    </location>
</feature>
<name>A0A8J4EWN7_9CHLO</name>
<evidence type="ECO:0000313" key="4">
    <source>
        <dbReference type="EMBL" id="GIL46839.1"/>
    </source>
</evidence>
<dbReference type="CDD" id="cd16655">
    <property type="entry name" value="RING-Ubox_WDSUB1-like"/>
    <property type="match status" value="1"/>
</dbReference>
<dbReference type="GO" id="GO:0004842">
    <property type="term" value="F:ubiquitin-protein transferase activity"/>
    <property type="evidence" value="ECO:0007669"/>
    <property type="project" value="InterPro"/>
</dbReference>
<dbReference type="GO" id="GO:0016567">
    <property type="term" value="P:protein ubiquitination"/>
    <property type="evidence" value="ECO:0007669"/>
    <property type="project" value="UniProtKB-UniPathway"/>
</dbReference>
<dbReference type="UniPathway" id="UPA00143"/>
<feature type="coiled-coil region" evidence="1">
    <location>
        <begin position="39"/>
        <end position="73"/>
    </location>
</feature>
<evidence type="ECO:0000256" key="1">
    <source>
        <dbReference type="SAM" id="Coils"/>
    </source>
</evidence>
<feature type="domain" description="U-box" evidence="3">
    <location>
        <begin position="270"/>
        <end position="344"/>
    </location>
</feature>
<dbReference type="InterPro" id="IPR059179">
    <property type="entry name" value="MLKL-like_MCAfunc"/>
</dbReference>
<feature type="compositionally biased region" description="Polar residues" evidence="2">
    <location>
        <begin position="555"/>
        <end position="582"/>
    </location>
</feature>
<dbReference type="PANTHER" id="PTHR45958">
    <property type="entry name" value="RING-TYPE E3 UBIQUITIN TRANSFERASE"/>
    <property type="match status" value="1"/>
</dbReference>
<dbReference type="EMBL" id="BNCO01000004">
    <property type="protein sequence ID" value="GIL46839.1"/>
    <property type="molecule type" value="Genomic_DNA"/>
</dbReference>
<accession>A0A8J4EWN7</accession>
<feature type="compositionally biased region" description="Basic and acidic residues" evidence="2">
    <location>
        <begin position="540"/>
        <end position="549"/>
    </location>
</feature>
<dbReference type="Gene3D" id="3.30.40.10">
    <property type="entry name" value="Zinc/RING finger domain, C3HC4 (zinc finger)"/>
    <property type="match status" value="1"/>
</dbReference>
<reference evidence="4" key="1">
    <citation type="journal article" date="2021" name="Proc. Natl. Acad. Sci. U.S.A.">
        <title>Three genomes in the algal genus Volvox reveal the fate of a haploid sex-determining region after a transition to homothallism.</title>
        <authorList>
            <person name="Yamamoto K."/>
            <person name="Hamaji T."/>
            <person name="Kawai-Toyooka H."/>
            <person name="Matsuzaki R."/>
            <person name="Takahashi F."/>
            <person name="Nishimura Y."/>
            <person name="Kawachi M."/>
            <person name="Noguchi H."/>
            <person name="Minakuchi Y."/>
            <person name="Umen J.G."/>
            <person name="Toyoda A."/>
            <person name="Nozaki H."/>
        </authorList>
    </citation>
    <scope>NUCLEOTIDE SEQUENCE</scope>
    <source>
        <strain evidence="4">NIES-3780</strain>
    </source>
</reference>
<dbReference type="InterPro" id="IPR054000">
    <property type="entry name" value="MLKL_N"/>
</dbReference>
<feature type="compositionally biased region" description="Low complexity" evidence="2">
    <location>
        <begin position="493"/>
        <end position="508"/>
    </location>
</feature>
<evidence type="ECO:0000256" key="2">
    <source>
        <dbReference type="SAM" id="MobiDB-lite"/>
    </source>
</evidence>
<sequence>MADVLGLIISISEICSIAADKVQNVKDIEADCKELHALLGRLKQLLDDAVAELDEQQLNKTSAIQALEALSETMQLCLDVVTDLSKKSKLRKFFRSGDHVASIKSVSSRISRDLSTLNTALGMEQHADLKRATKKLQIDLENVSLKVMRGFQAQAAQLQEQFERVREELRTAGLASTAAMDERVQVALLSNLKAAGILDSTKSVSPKATDEVYAAFREELEAMRREKQAIHEGYLSQLMEAFSIAAKGSLGRGSSTSIPRVYSAEAAELELPDDYRCPITLQVMSDPVKLVESGHSFERKAIEQHLAISCTNPLTGLPLSSKSVVPDVDLRNAIDFWLGTRGLTHEHLDAETGKSVETAPRQRQQEEALGQLEQKEPANLERLNRGHKRAKERVGGSGGGTRSISAMTQGRGCGGPPQHELQVPPGARAEASFIAGSEMATKEGHKEGNRAKGLCAAALRHLGGLIPGMKRNECGRGTGESTKGARGNDSRHGNSAGASSSRGNGSSSTRDNRDAARGPPGKVQAHPKRSRAPVQSGRGCAKEGADSRAAEVLPDSSSSGEEVLPDSSSSGAEVLPDSSSSGEEVLPKQLIQRRGKAGGHVQRGAVGRTKTHA</sequence>
<comment type="caution">
    <text evidence="4">The sequence shown here is derived from an EMBL/GenBank/DDBJ whole genome shotgun (WGS) entry which is preliminary data.</text>
</comment>
<organism evidence="4 5">
    <name type="scientific">Volvox africanus</name>
    <dbReference type="NCBI Taxonomy" id="51714"/>
    <lineage>
        <taxon>Eukaryota</taxon>
        <taxon>Viridiplantae</taxon>
        <taxon>Chlorophyta</taxon>
        <taxon>core chlorophytes</taxon>
        <taxon>Chlorophyceae</taxon>
        <taxon>CS clade</taxon>
        <taxon>Chlamydomonadales</taxon>
        <taxon>Volvocaceae</taxon>
        <taxon>Volvox</taxon>
    </lineage>
</organism>
<dbReference type="Pfam" id="PF22215">
    <property type="entry name" value="MLKL_N"/>
    <property type="match status" value="1"/>
</dbReference>
<dbReference type="CDD" id="cd21037">
    <property type="entry name" value="MLKL_NTD"/>
    <property type="match status" value="1"/>
</dbReference>
<dbReference type="Gene3D" id="1.20.930.20">
    <property type="entry name" value="Adaptor protein Cbl, N-terminal domain"/>
    <property type="match status" value="1"/>
</dbReference>
<dbReference type="PANTHER" id="PTHR45958:SF18">
    <property type="entry name" value="U-BOX DOMAIN-CONTAINING PROTEIN"/>
    <property type="match status" value="1"/>
</dbReference>
<evidence type="ECO:0000259" key="3">
    <source>
        <dbReference type="PROSITE" id="PS51698"/>
    </source>
</evidence>
<dbReference type="InterPro" id="IPR013083">
    <property type="entry name" value="Znf_RING/FYVE/PHD"/>
</dbReference>
<dbReference type="InterPro" id="IPR003613">
    <property type="entry name" value="Ubox_domain"/>
</dbReference>
<dbReference type="GO" id="GO:0007166">
    <property type="term" value="P:cell surface receptor signaling pathway"/>
    <property type="evidence" value="ECO:0007669"/>
    <property type="project" value="InterPro"/>
</dbReference>
<dbReference type="SMART" id="SM00504">
    <property type="entry name" value="Ubox"/>
    <property type="match status" value="1"/>
</dbReference>